<protein>
    <submittedName>
        <fullName evidence="1">4951_t:CDS:1</fullName>
    </submittedName>
</protein>
<dbReference type="AlphaFoldDB" id="A0A9N9GZ30"/>
<keyword evidence="2" id="KW-1185">Reference proteome</keyword>
<accession>A0A9N9GZ30</accession>
<reference evidence="1" key="1">
    <citation type="submission" date="2021-06" db="EMBL/GenBank/DDBJ databases">
        <authorList>
            <person name="Kallberg Y."/>
            <person name="Tangrot J."/>
            <person name="Rosling A."/>
        </authorList>
    </citation>
    <scope>NUCLEOTIDE SEQUENCE</scope>
    <source>
        <strain evidence="1">IA702</strain>
    </source>
</reference>
<dbReference type="Proteomes" id="UP000789572">
    <property type="component" value="Unassembled WGS sequence"/>
</dbReference>
<evidence type="ECO:0000313" key="2">
    <source>
        <dbReference type="Proteomes" id="UP000789572"/>
    </source>
</evidence>
<name>A0A9N9GZ30_9GLOM</name>
<gene>
    <name evidence="1" type="ORF">POCULU_LOCUS9620</name>
</gene>
<dbReference type="EMBL" id="CAJVPJ010003782">
    <property type="protein sequence ID" value="CAG8644752.1"/>
    <property type="molecule type" value="Genomic_DNA"/>
</dbReference>
<organism evidence="1 2">
    <name type="scientific">Paraglomus occultum</name>
    <dbReference type="NCBI Taxonomy" id="144539"/>
    <lineage>
        <taxon>Eukaryota</taxon>
        <taxon>Fungi</taxon>
        <taxon>Fungi incertae sedis</taxon>
        <taxon>Mucoromycota</taxon>
        <taxon>Glomeromycotina</taxon>
        <taxon>Glomeromycetes</taxon>
        <taxon>Paraglomerales</taxon>
        <taxon>Paraglomeraceae</taxon>
        <taxon>Paraglomus</taxon>
    </lineage>
</organism>
<sequence length="51" mass="5476">VATLGIHRPYLRVLQAGIPNKASDDFEYSAAGLDLFQKVNILSSTEGASLQ</sequence>
<proteinExistence type="predicted"/>
<evidence type="ECO:0000313" key="1">
    <source>
        <dbReference type="EMBL" id="CAG8644752.1"/>
    </source>
</evidence>
<feature type="non-terminal residue" evidence="1">
    <location>
        <position position="51"/>
    </location>
</feature>
<feature type="non-terminal residue" evidence="1">
    <location>
        <position position="1"/>
    </location>
</feature>
<comment type="caution">
    <text evidence="1">The sequence shown here is derived from an EMBL/GenBank/DDBJ whole genome shotgun (WGS) entry which is preliminary data.</text>
</comment>